<proteinExistence type="predicted"/>
<protein>
    <recommendedName>
        <fullName evidence="3">Nudix hydrolase domain-containing protein</fullName>
    </recommendedName>
</protein>
<dbReference type="GO" id="GO:0016787">
    <property type="term" value="F:hydrolase activity"/>
    <property type="evidence" value="ECO:0007669"/>
    <property type="project" value="UniProtKB-KW"/>
</dbReference>
<dbReference type="AlphaFoldDB" id="A0A101NZC7"/>
<evidence type="ECO:0000256" key="2">
    <source>
        <dbReference type="ARBA" id="ARBA00022801"/>
    </source>
</evidence>
<dbReference type="Gene3D" id="3.90.79.10">
    <property type="entry name" value="Nucleoside Triphosphate Pyrophosphohydrolase"/>
    <property type="match status" value="1"/>
</dbReference>
<gene>
    <name evidence="4" type="ORF">AQI95_28790</name>
</gene>
<evidence type="ECO:0000256" key="1">
    <source>
        <dbReference type="ARBA" id="ARBA00001946"/>
    </source>
</evidence>
<dbReference type="OrthoDB" id="21342at2"/>
<evidence type="ECO:0000259" key="3">
    <source>
        <dbReference type="PROSITE" id="PS51462"/>
    </source>
</evidence>
<reference evidence="4 5" key="1">
    <citation type="submission" date="2015-10" db="EMBL/GenBank/DDBJ databases">
        <title>Draft genome sequence of Streptomyces yokosukanensis DSM 40224, type strain for the species Streptomyces yokosukanensis.</title>
        <authorList>
            <person name="Ruckert C."/>
            <person name="Winkler A."/>
            <person name="Kalinowski J."/>
            <person name="Kampfer P."/>
            <person name="Glaeser S."/>
        </authorList>
    </citation>
    <scope>NUCLEOTIDE SEQUENCE [LARGE SCALE GENOMIC DNA]</scope>
    <source>
        <strain evidence="4 5">DSM 40224</strain>
    </source>
</reference>
<keyword evidence="2" id="KW-0378">Hydrolase</keyword>
<name>A0A101NZC7_9ACTN</name>
<dbReference type="InterPro" id="IPR000086">
    <property type="entry name" value="NUDIX_hydrolase_dom"/>
</dbReference>
<dbReference type="PROSITE" id="PS51462">
    <property type="entry name" value="NUDIX"/>
    <property type="match status" value="1"/>
</dbReference>
<comment type="caution">
    <text evidence="4">The sequence shown here is derived from an EMBL/GenBank/DDBJ whole genome shotgun (WGS) entry which is preliminary data.</text>
</comment>
<sequence>MTDRYKSIVDVLVLLHRQDGRVLLLRRAEPRYTGQLTIVGGHLDRDEWFEDGACREVREEVGVHVDPEDLWLCCTAHLISPDGERRLALLFTTQTWSGEPFNAEPDRHTELVWAEPGEPPLDAHPFTGALLEHFVTGSPRANIRMPATGEEAIRDRSVSCPPVTPPKES</sequence>
<evidence type="ECO:0000313" key="4">
    <source>
        <dbReference type="EMBL" id="KUN02080.1"/>
    </source>
</evidence>
<keyword evidence="5" id="KW-1185">Reference proteome</keyword>
<dbReference type="PANTHER" id="PTHR43046:SF16">
    <property type="entry name" value="ADP-RIBOSE PYROPHOSPHATASE YJHB-RELATED"/>
    <property type="match status" value="1"/>
</dbReference>
<dbReference type="PANTHER" id="PTHR43046">
    <property type="entry name" value="GDP-MANNOSE MANNOSYL HYDROLASE"/>
    <property type="match status" value="1"/>
</dbReference>
<dbReference type="Proteomes" id="UP000053127">
    <property type="component" value="Unassembled WGS sequence"/>
</dbReference>
<dbReference type="PROSITE" id="PS00893">
    <property type="entry name" value="NUDIX_BOX"/>
    <property type="match status" value="1"/>
</dbReference>
<dbReference type="EMBL" id="LMWN01000040">
    <property type="protein sequence ID" value="KUN02080.1"/>
    <property type="molecule type" value="Genomic_DNA"/>
</dbReference>
<comment type="cofactor">
    <cofactor evidence="1">
        <name>Mg(2+)</name>
        <dbReference type="ChEBI" id="CHEBI:18420"/>
    </cofactor>
</comment>
<dbReference type="RefSeq" id="WP_067130050.1">
    <property type="nucleotide sequence ID" value="NZ_KQ948217.1"/>
</dbReference>
<dbReference type="InterPro" id="IPR015797">
    <property type="entry name" value="NUDIX_hydrolase-like_dom_sf"/>
</dbReference>
<feature type="domain" description="Nudix hydrolase" evidence="3">
    <location>
        <begin position="6"/>
        <end position="136"/>
    </location>
</feature>
<dbReference type="InterPro" id="IPR020084">
    <property type="entry name" value="NUDIX_hydrolase_CS"/>
</dbReference>
<dbReference type="SUPFAM" id="SSF55811">
    <property type="entry name" value="Nudix"/>
    <property type="match status" value="1"/>
</dbReference>
<evidence type="ECO:0000313" key="5">
    <source>
        <dbReference type="Proteomes" id="UP000053127"/>
    </source>
</evidence>
<organism evidence="4 5">
    <name type="scientific">Streptomyces yokosukanensis</name>
    <dbReference type="NCBI Taxonomy" id="67386"/>
    <lineage>
        <taxon>Bacteria</taxon>
        <taxon>Bacillati</taxon>
        <taxon>Actinomycetota</taxon>
        <taxon>Actinomycetes</taxon>
        <taxon>Kitasatosporales</taxon>
        <taxon>Streptomycetaceae</taxon>
        <taxon>Streptomyces</taxon>
    </lineage>
</organism>
<dbReference type="STRING" id="67386.AQI95_28790"/>
<dbReference type="Pfam" id="PF00293">
    <property type="entry name" value="NUDIX"/>
    <property type="match status" value="1"/>
</dbReference>
<accession>A0A101NZC7</accession>